<dbReference type="InterPro" id="IPR012337">
    <property type="entry name" value="RNaseH-like_sf"/>
</dbReference>
<dbReference type="EMBL" id="PKFO01000006">
    <property type="protein sequence ID" value="PVH21966.1"/>
    <property type="molecule type" value="Genomic_DNA"/>
</dbReference>
<dbReference type="InterPro" id="IPR036397">
    <property type="entry name" value="RNaseH_sf"/>
</dbReference>
<name>A0A2V1AWS5_9ASCO</name>
<evidence type="ECO:0000256" key="1">
    <source>
        <dbReference type="ARBA" id="ARBA00004123"/>
    </source>
</evidence>
<evidence type="ECO:0000256" key="5">
    <source>
        <dbReference type="ARBA" id="ARBA00022722"/>
    </source>
</evidence>
<dbReference type="PANTHER" id="PTHR12801">
    <property type="entry name" value="RNA EXONUCLEASE REXO1 / RECO3 FAMILY MEMBER-RELATED"/>
    <property type="match status" value="1"/>
</dbReference>
<dbReference type="GO" id="GO:0005634">
    <property type="term" value="C:nucleus"/>
    <property type="evidence" value="ECO:0007669"/>
    <property type="project" value="UniProtKB-SubCell"/>
</dbReference>
<dbReference type="GO" id="GO:0006364">
    <property type="term" value="P:rRNA processing"/>
    <property type="evidence" value="ECO:0007669"/>
    <property type="project" value="UniProtKB-KW"/>
</dbReference>
<dbReference type="GO" id="GO:0003676">
    <property type="term" value="F:nucleic acid binding"/>
    <property type="evidence" value="ECO:0007669"/>
    <property type="project" value="InterPro"/>
</dbReference>
<feature type="compositionally biased region" description="Basic residues" evidence="10">
    <location>
        <begin position="20"/>
        <end position="32"/>
    </location>
</feature>
<dbReference type="FunFam" id="3.30.420.10:FF:000007">
    <property type="entry name" value="Interferon-stimulated exonuclease gene 20"/>
    <property type="match status" value="1"/>
</dbReference>
<feature type="domain" description="Exonuclease" evidence="11">
    <location>
        <begin position="74"/>
        <end position="234"/>
    </location>
</feature>
<evidence type="ECO:0000313" key="13">
    <source>
        <dbReference type="Proteomes" id="UP000244309"/>
    </source>
</evidence>
<dbReference type="STRING" id="45357.A0A2V1AWS5"/>
<evidence type="ECO:0000256" key="10">
    <source>
        <dbReference type="SAM" id="MobiDB-lite"/>
    </source>
</evidence>
<evidence type="ECO:0000256" key="6">
    <source>
        <dbReference type="ARBA" id="ARBA00022801"/>
    </source>
</evidence>
<dbReference type="InterPro" id="IPR037431">
    <property type="entry name" value="REX4_DEDDh_dom"/>
</dbReference>
<gene>
    <name evidence="12" type="ORF">CXQ85_004631</name>
</gene>
<dbReference type="OrthoDB" id="8191639at2759"/>
<keyword evidence="4" id="KW-0698">rRNA processing</keyword>
<proteinExistence type="inferred from homology"/>
<keyword evidence="6" id="KW-0378">Hydrolase</keyword>
<dbReference type="AlphaFoldDB" id="A0A2V1AWS5"/>
<comment type="caution">
    <text evidence="12">The sequence shown here is derived from an EMBL/GenBank/DDBJ whole genome shotgun (WGS) entry which is preliminary data.</text>
</comment>
<evidence type="ECO:0000256" key="7">
    <source>
        <dbReference type="ARBA" id="ARBA00022839"/>
    </source>
</evidence>
<comment type="similarity">
    <text evidence="2">Belongs to the REXO4 family.</text>
</comment>
<reference evidence="12 13" key="1">
    <citation type="submission" date="2017-12" db="EMBL/GenBank/DDBJ databases">
        <title>Genome Sequence of a Multidrug-Resistant Candida haemulonii Isolate from a Patient with Chronic Leg Ulcers in Israel.</title>
        <authorList>
            <person name="Chow N.A."/>
            <person name="Gade L."/>
            <person name="Batra D."/>
            <person name="Rowe L.A."/>
            <person name="Ben-Ami R."/>
            <person name="Loparev V.N."/>
            <person name="Litvintseva A.P."/>
        </authorList>
    </citation>
    <scope>NUCLEOTIDE SEQUENCE [LARGE SCALE GENOMIC DNA]</scope>
    <source>
        <strain evidence="12 13">B11899</strain>
    </source>
</reference>
<organism evidence="12 13">
    <name type="scientific">Candidozyma haemuli</name>
    <dbReference type="NCBI Taxonomy" id="45357"/>
    <lineage>
        <taxon>Eukaryota</taxon>
        <taxon>Fungi</taxon>
        <taxon>Dikarya</taxon>
        <taxon>Ascomycota</taxon>
        <taxon>Saccharomycotina</taxon>
        <taxon>Pichiomycetes</taxon>
        <taxon>Metschnikowiaceae</taxon>
        <taxon>Candidozyma</taxon>
    </lineage>
</organism>
<keyword evidence="5" id="KW-0540">Nuclease</keyword>
<evidence type="ECO:0000313" key="12">
    <source>
        <dbReference type="EMBL" id="PVH21966.1"/>
    </source>
</evidence>
<dbReference type="VEuPathDB" id="FungiDB:CXQ85_004631"/>
<accession>A0A2V1AWS5</accession>
<keyword evidence="13" id="KW-1185">Reference proteome</keyword>
<dbReference type="Proteomes" id="UP000244309">
    <property type="component" value="Unassembled WGS sequence"/>
</dbReference>
<dbReference type="GO" id="GO:0008408">
    <property type="term" value="F:3'-5' exonuclease activity"/>
    <property type="evidence" value="ECO:0007669"/>
    <property type="project" value="InterPro"/>
</dbReference>
<evidence type="ECO:0000256" key="4">
    <source>
        <dbReference type="ARBA" id="ARBA00022552"/>
    </source>
</evidence>
<dbReference type="InterPro" id="IPR013520">
    <property type="entry name" value="Ribonucl_H"/>
</dbReference>
<evidence type="ECO:0000256" key="2">
    <source>
        <dbReference type="ARBA" id="ARBA00010489"/>
    </source>
</evidence>
<dbReference type="InterPro" id="IPR047021">
    <property type="entry name" value="REXO1/3/4-like"/>
</dbReference>
<dbReference type="PANTHER" id="PTHR12801:SF45">
    <property type="entry name" value="RNA EXONUCLEASE 4"/>
    <property type="match status" value="1"/>
</dbReference>
<evidence type="ECO:0000256" key="3">
    <source>
        <dbReference type="ARBA" id="ARBA00016937"/>
    </source>
</evidence>
<comment type="subcellular location">
    <subcellularLocation>
        <location evidence="1">Nucleus</location>
    </subcellularLocation>
</comment>
<dbReference type="Pfam" id="PF00929">
    <property type="entry name" value="RNase_T"/>
    <property type="match status" value="1"/>
</dbReference>
<keyword evidence="7" id="KW-0269">Exonuclease</keyword>
<feature type="region of interest" description="Disordered" evidence="10">
    <location>
        <begin position="1"/>
        <end position="54"/>
    </location>
</feature>
<keyword evidence="8" id="KW-0539">Nucleus</keyword>
<dbReference type="RefSeq" id="XP_025342906.1">
    <property type="nucleotide sequence ID" value="XM_025488244.1"/>
</dbReference>
<dbReference type="GO" id="GO:0000027">
    <property type="term" value="P:ribosomal large subunit assembly"/>
    <property type="evidence" value="ECO:0007669"/>
    <property type="project" value="TreeGrafter"/>
</dbReference>
<dbReference type="SUPFAM" id="SSF53098">
    <property type="entry name" value="Ribonuclease H-like"/>
    <property type="match status" value="1"/>
</dbReference>
<dbReference type="Gene3D" id="3.30.420.10">
    <property type="entry name" value="Ribonuclease H-like superfamily/Ribonuclease H"/>
    <property type="match status" value="1"/>
</dbReference>
<evidence type="ECO:0000259" key="11">
    <source>
        <dbReference type="SMART" id="SM00479"/>
    </source>
</evidence>
<dbReference type="GeneID" id="37009961"/>
<dbReference type="SMART" id="SM00479">
    <property type="entry name" value="EXOIII"/>
    <property type="match status" value="1"/>
</dbReference>
<protein>
    <recommendedName>
        <fullName evidence="3">RNA exonuclease 4</fullName>
    </recommendedName>
</protein>
<sequence>MGLSENWKRLSAKQDVSKPPKGKSLSKIRKNKIVSPTQREPGPQPIKKNTPKKTPLETYLWGKDTNSGKSAIGKFVAIDCEFVGVGDNDQSALARVSLVNFYGVLLLDTFVKPEAKVTNWRTWVSGVAPHHMKEAITFVEAQEKVTSIIQGKTLVGHALGGDLKCLKLKHPRKKVRDTSKYSGFRIETKGHSPSLKKLILQHFKLEIQRGSHSSVEDARATMALFRKFKSEIDMESIAKHK</sequence>
<dbReference type="CDD" id="cd06144">
    <property type="entry name" value="REX4_like"/>
    <property type="match status" value="1"/>
</dbReference>
<evidence type="ECO:0000256" key="8">
    <source>
        <dbReference type="ARBA" id="ARBA00023242"/>
    </source>
</evidence>
<evidence type="ECO:0000256" key="9">
    <source>
        <dbReference type="ARBA" id="ARBA00025599"/>
    </source>
</evidence>
<comment type="function">
    <text evidence="9">Exoribonuclease involved in ribosome biosynthesis. Involved in the processing of ITS1, the internal transcribed spacer localized between the 18S and 5.8S rRNAs.</text>
</comment>